<dbReference type="PANTHER" id="PTHR42799:SF2">
    <property type="entry name" value="MITOCHONDRIAL PEPTIDE METHIONINE SULFOXIDE REDUCTASE"/>
    <property type="match status" value="1"/>
</dbReference>
<dbReference type="GO" id="GO:0005737">
    <property type="term" value="C:cytoplasm"/>
    <property type="evidence" value="ECO:0007669"/>
    <property type="project" value="TreeGrafter"/>
</dbReference>
<evidence type="ECO:0000256" key="5">
    <source>
        <dbReference type="HAMAP-Rule" id="MF_01401"/>
    </source>
</evidence>
<dbReference type="OrthoDB" id="4174719at2"/>
<protein>
    <recommendedName>
        <fullName evidence="5">Peptide methionine sulfoxide reductase MsrA</fullName>
        <shortName evidence="5">Protein-methionine-S-oxide reductase</shortName>
        <ecNumber evidence="5">1.8.4.11</ecNumber>
    </recommendedName>
    <alternativeName>
        <fullName evidence="5">Peptide-methionine (S)-S-oxide reductase</fullName>
        <shortName evidence="5">Peptide Met(O) reductase</shortName>
    </alternativeName>
</protein>
<organism evidence="7 8">
    <name type="scientific">Candidatus Phycosocius bacilliformis</name>
    <dbReference type="NCBI Taxonomy" id="1445552"/>
    <lineage>
        <taxon>Bacteria</taxon>
        <taxon>Pseudomonadati</taxon>
        <taxon>Pseudomonadota</taxon>
        <taxon>Alphaproteobacteria</taxon>
        <taxon>Caulobacterales</taxon>
        <taxon>Caulobacterales incertae sedis</taxon>
        <taxon>Candidatus Phycosocius</taxon>
    </lineage>
</organism>
<evidence type="ECO:0000256" key="1">
    <source>
        <dbReference type="ARBA" id="ARBA00005591"/>
    </source>
</evidence>
<comment type="catalytic activity">
    <reaction evidence="4 5">
        <text>[thioredoxin]-disulfide + L-methionine + H2O = L-methionine (S)-S-oxide + [thioredoxin]-dithiol</text>
        <dbReference type="Rhea" id="RHEA:19993"/>
        <dbReference type="Rhea" id="RHEA-COMP:10698"/>
        <dbReference type="Rhea" id="RHEA-COMP:10700"/>
        <dbReference type="ChEBI" id="CHEBI:15377"/>
        <dbReference type="ChEBI" id="CHEBI:29950"/>
        <dbReference type="ChEBI" id="CHEBI:50058"/>
        <dbReference type="ChEBI" id="CHEBI:57844"/>
        <dbReference type="ChEBI" id="CHEBI:58772"/>
        <dbReference type="EC" id="1.8.4.11"/>
    </reaction>
</comment>
<dbReference type="GO" id="GO:0034599">
    <property type="term" value="P:cellular response to oxidative stress"/>
    <property type="evidence" value="ECO:0007669"/>
    <property type="project" value="TreeGrafter"/>
</dbReference>
<dbReference type="HAMAP" id="MF_01401">
    <property type="entry name" value="MsrA"/>
    <property type="match status" value="1"/>
</dbReference>
<comment type="catalytic activity">
    <reaction evidence="3 5">
        <text>L-methionyl-[protein] + [thioredoxin]-disulfide + H2O = L-methionyl-(S)-S-oxide-[protein] + [thioredoxin]-dithiol</text>
        <dbReference type="Rhea" id="RHEA:14217"/>
        <dbReference type="Rhea" id="RHEA-COMP:10698"/>
        <dbReference type="Rhea" id="RHEA-COMP:10700"/>
        <dbReference type="Rhea" id="RHEA-COMP:12313"/>
        <dbReference type="Rhea" id="RHEA-COMP:12315"/>
        <dbReference type="ChEBI" id="CHEBI:15377"/>
        <dbReference type="ChEBI" id="CHEBI:16044"/>
        <dbReference type="ChEBI" id="CHEBI:29950"/>
        <dbReference type="ChEBI" id="CHEBI:44120"/>
        <dbReference type="ChEBI" id="CHEBI:50058"/>
        <dbReference type="EC" id="1.8.4.11"/>
    </reaction>
</comment>
<evidence type="ECO:0000259" key="6">
    <source>
        <dbReference type="Pfam" id="PF01625"/>
    </source>
</evidence>
<evidence type="ECO:0000256" key="2">
    <source>
        <dbReference type="ARBA" id="ARBA00023002"/>
    </source>
</evidence>
<feature type="domain" description="Peptide methionine sulphoxide reductase MsrA" evidence="6">
    <location>
        <begin position="49"/>
        <end position="201"/>
    </location>
</feature>
<proteinExistence type="inferred from homology"/>
<keyword evidence="8" id="KW-1185">Reference proteome</keyword>
<comment type="caution">
    <text evidence="7">The sequence shown here is derived from an EMBL/GenBank/DDBJ whole genome shotgun (WGS) entry which is preliminary data.</text>
</comment>
<dbReference type="Gene3D" id="3.30.1060.10">
    <property type="entry name" value="Peptide methionine sulphoxide reductase MsrA"/>
    <property type="match status" value="1"/>
</dbReference>
<dbReference type="GO" id="GO:0033744">
    <property type="term" value="F:L-methionine:thioredoxin-disulfide S-oxidoreductase activity"/>
    <property type="evidence" value="ECO:0007669"/>
    <property type="project" value="RHEA"/>
</dbReference>
<sequence length="218" mass="23643">MLFSVKKKLQLPAAHEALKGRATPMPVPARHFVNGRPLKGPWPEHLKTVTLGLGCFWGAERKFWQTAGVYSTAVGYSAGLTPNPTYEEVCTGMTGHNEVVLVVYDPAELTLEALLKVFFENHDPTQGMRQGNDVGTQYRSGIYVNDGHDLQVAEAARAQYSAALAKSGYGPITTEIMLAPEFYYAEDYHQQYLAKNPDGYCGLGGTGVVCPIGTGVTA</sequence>
<dbReference type="GO" id="GO:0008113">
    <property type="term" value="F:peptide-methionine (S)-S-oxide reductase activity"/>
    <property type="evidence" value="ECO:0007669"/>
    <property type="project" value="UniProtKB-UniRule"/>
</dbReference>
<dbReference type="Pfam" id="PF01625">
    <property type="entry name" value="PMSR"/>
    <property type="match status" value="1"/>
</dbReference>
<reference evidence="7 8" key="1">
    <citation type="journal article" date="2018" name="Genome Announc.">
        <title>Draft Genome Sequence of "Candidatus Phycosocius bacilliformis," an Alphaproteobacterial Ectosymbiont of the Hydrocarbon-Producing Green Alga Botryococcus braunii.</title>
        <authorList>
            <person name="Tanabe Y."/>
            <person name="Yamaguchi H."/>
            <person name="Watanabe M.M."/>
        </authorList>
    </citation>
    <scope>NUCLEOTIDE SEQUENCE [LARGE SCALE GENOMIC DNA]</scope>
    <source>
        <strain evidence="7 8">BOTRYCO-2</strain>
    </source>
</reference>
<dbReference type="InterPro" id="IPR036509">
    <property type="entry name" value="Met_Sox_Rdtase_MsrA_sf"/>
</dbReference>
<dbReference type="FunFam" id="3.30.1060.10:FF:000001">
    <property type="entry name" value="Peptide methionine sulfoxide reductase MsrA"/>
    <property type="match status" value="1"/>
</dbReference>
<name>A0A2P2E745_9PROT</name>
<gene>
    <name evidence="7" type="primary">msrA_1</name>
    <name evidence="5" type="synonym">msrA</name>
    <name evidence="7" type="ORF">PbB2_00538</name>
</gene>
<dbReference type="AlphaFoldDB" id="A0A2P2E745"/>
<dbReference type="InterPro" id="IPR050162">
    <property type="entry name" value="MsrA_MetSO_reductase"/>
</dbReference>
<dbReference type="SUPFAM" id="SSF55068">
    <property type="entry name" value="Peptide methionine sulfoxide reductase"/>
    <property type="match status" value="1"/>
</dbReference>
<dbReference type="EC" id="1.8.4.11" evidence="5"/>
<evidence type="ECO:0000313" key="7">
    <source>
        <dbReference type="EMBL" id="GBF56881.1"/>
    </source>
</evidence>
<accession>A0A2P2E745</accession>
<keyword evidence="2 5" id="KW-0560">Oxidoreductase</keyword>
<dbReference type="EMBL" id="BFBR01000001">
    <property type="protein sequence ID" value="GBF56881.1"/>
    <property type="molecule type" value="Genomic_DNA"/>
</dbReference>
<feature type="active site" evidence="5">
    <location>
        <position position="55"/>
    </location>
</feature>
<dbReference type="PANTHER" id="PTHR42799">
    <property type="entry name" value="MITOCHONDRIAL PEPTIDE METHIONINE SULFOXIDE REDUCTASE"/>
    <property type="match status" value="1"/>
</dbReference>
<dbReference type="Proteomes" id="UP000245086">
    <property type="component" value="Unassembled WGS sequence"/>
</dbReference>
<comment type="function">
    <text evidence="5">Has an important function as a repair enzyme for proteins that have been inactivated by oxidation. Catalyzes the reversible oxidation-reduction of methionine sulfoxide in proteins to methionine.</text>
</comment>
<comment type="similarity">
    <text evidence="1 5">Belongs to the MsrA Met sulfoxide reductase family.</text>
</comment>
<dbReference type="InterPro" id="IPR002569">
    <property type="entry name" value="Met_Sox_Rdtase_MsrA_dom"/>
</dbReference>
<dbReference type="NCBIfam" id="TIGR00401">
    <property type="entry name" value="msrA"/>
    <property type="match status" value="1"/>
</dbReference>
<evidence type="ECO:0000313" key="8">
    <source>
        <dbReference type="Proteomes" id="UP000245086"/>
    </source>
</evidence>
<evidence type="ECO:0000256" key="3">
    <source>
        <dbReference type="ARBA" id="ARBA00047806"/>
    </source>
</evidence>
<evidence type="ECO:0000256" key="4">
    <source>
        <dbReference type="ARBA" id="ARBA00048782"/>
    </source>
</evidence>